<protein>
    <recommendedName>
        <fullName evidence="6">Extracellular serine-rich protein</fullName>
    </recommendedName>
</protein>
<dbReference type="InterPro" id="IPR008972">
    <property type="entry name" value="Cupredoxin"/>
</dbReference>
<feature type="transmembrane region" description="Helical" evidence="2">
    <location>
        <begin position="189"/>
        <end position="211"/>
    </location>
</feature>
<dbReference type="SUPFAM" id="SSF49503">
    <property type="entry name" value="Cupredoxins"/>
    <property type="match status" value="1"/>
</dbReference>
<feature type="non-terminal residue" evidence="4">
    <location>
        <position position="331"/>
    </location>
</feature>
<dbReference type="OrthoDB" id="2331100at2759"/>
<keyword evidence="2" id="KW-1133">Transmembrane helix</keyword>
<dbReference type="Proteomes" id="UP000779574">
    <property type="component" value="Unassembled WGS sequence"/>
</dbReference>
<evidence type="ECO:0000256" key="3">
    <source>
        <dbReference type="SAM" id="SignalP"/>
    </source>
</evidence>
<reference evidence="4" key="2">
    <citation type="submission" date="2021-08" db="EMBL/GenBank/DDBJ databases">
        <authorList>
            <person name="Gostincar C."/>
            <person name="Sun X."/>
            <person name="Song Z."/>
            <person name="Gunde-Cimerman N."/>
        </authorList>
    </citation>
    <scope>NUCLEOTIDE SEQUENCE</scope>
    <source>
        <strain evidence="4">EXF-9911</strain>
    </source>
</reference>
<feature type="region of interest" description="Disordered" evidence="1">
    <location>
        <begin position="292"/>
        <end position="331"/>
    </location>
</feature>
<evidence type="ECO:0000313" key="4">
    <source>
        <dbReference type="EMBL" id="KAG9697869.1"/>
    </source>
</evidence>
<feature type="compositionally biased region" description="Basic and acidic residues" evidence="1">
    <location>
        <begin position="301"/>
        <end position="313"/>
    </location>
</feature>
<organism evidence="4 5">
    <name type="scientific">Aureobasidium melanogenum</name>
    <name type="common">Aureobasidium pullulans var. melanogenum</name>
    <dbReference type="NCBI Taxonomy" id="46634"/>
    <lineage>
        <taxon>Eukaryota</taxon>
        <taxon>Fungi</taxon>
        <taxon>Dikarya</taxon>
        <taxon>Ascomycota</taxon>
        <taxon>Pezizomycotina</taxon>
        <taxon>Dothideomycetes</taxon>
        <taxon>Dothideomycetidae</taxon>
        <taxon>Dothideales</taxon>
        <taxon>Saccotheciaceae</taxon>
        <taxon>Aureobasidium</taxon>
    </lineage>
</organism>
<accession>A0A9P8ETG9</accession>
<dbReference type="PANTHER" id="PTHR34883">
    <property type="entry name" value="SERINE-RICH PROTEIN, PUTATIVE-RELATED-RELATED"/>
    <property type="match status" value="1"/>
</dbReference>
<keyword evidence="2" id="KW-0472">Membrane</keyword>
<comment type="caution">
    <text evidence="4">The sequence shown here is derived from an EMBL/GenBank/DDBJ whole genome shotgun (WGS) entry which is preliminary data.</text>
</comment>
<evidence type="ECO:0008006" key="6">
    <source>
        <dbReference type="Google" id="ProtNLM"/>
    </source>
</evidence>
<feature type="compositionally biased region" description="Polar residues" evidence="1">
    <location>
        <begin position="222"/>
        <end position="246"/>
    </location>
</feature>
<evidence type="ECO:0000256" key="1">
    <source>
        <dbReference type="SAM" id="MobiDB-lite"/>
    </source>
</evidence>
<dbReference type="Gene3D" id="2.60.40.420">
    <property type="entry name" value="Cupredoxins - blue copper proteins"/>
    <property type="match status" value="1"/>
</dbReference>
<reference evidence="4" key="1">
    <citation type="journal article" date="2021" name="J Fungi (Basel)">
        <title>Virulence traits and population genomics of the black yeast Aureobasidium melanogenum.</title>
        <authorList>
            <person name="Cernosa A."/>
            <person name="Sun X."/>
            <person name="Gostincar C."/>
            <person name="Fang C."/>
            <person name="Gunde-Cimerman N."/>
            <person name="Song Z."/>
        </authorList>
    </citation>
    <scope>NUCLEOTIDE SEQUENCE</scope>
    <source>
        <strain evidence="4">EXF-9911</strain>
    </source>
</reference>
<dbReference type="CDD" id="cd00920">
    <property type="entry name" value="Cupredoxin"/>
    <property type="match status" value="1"/>
</dbReference>
<evidence type="ECO:0000313" key="5">
    <source>
        <dbReference type="Proteomes" id="UP000779574"/>
    </source>
</evidence>
<sequence>MRCFYYLLVASLAFIYSAAARTLTTSSSPAYHTVVVGAKTNQYAPYNLTANPGDVIVFQFIAVGHTVVQSNFQDPCVPRDAYHPGLSTFFSGWYNGSDVSSSNPAIWNLTINDTSPIFFYCSRLGSCLNEHMIGAINANATQSFQAQNDSITSQSIMLQPGEAIPEEATPSSSATPAPTHHSVTLSGGAIAGIAVAGVVVLGLACALFWFVGRHRTLKQSLGSASQHSGTVESWVNSTNPPSTVGGPSSMRPPSYGPGDGGYMTPMDAHKHWDYGQPRHSYMPMTPPIQELGVSEPVEMEETGRGRTRERESELQIADSKVVTSTHVYEKE</sequence>
<feature type="region of interest" description="Disordered" evidence="1">
    <location>
        <begin position="222"/>
        <end position="250"/>
    </location>
</feature>
<feature type="chain" id="PRO_5040391233" description="Extracellular serine-rich protein" evidence="3">
    <location>
        <begin position="21"/>
        <end position="331"/>
    </location>
</feature>
<name>A0A9P8ETG9_AURME</name>
<keyword evidence="3" id="KW-0732">Signal</keyword>
<dbReference type="AlphaFoldDB" id="A0A9P8ETG9"/>
<dbReference type="EMBL" id="JAHFXF010000066">
    <property type="protein sequence ID" value="KAG9697869.1"/>
    <property type="molecule type" value="Genomic_DNA"/>
</dbReference>
<feature type="compositionally biased region" description="Polar residues" evidence="1">
    <location>
        <begin position="321"/>
        <end position="331"/>
    </location>
</feature>
<gene>
    <name evidence="4" type="ORF">KCU76_g2695</name>
</gene>
<feature type="signal peptide" evidence="3">
    <location>
        <begin position="1"/>
        <end position="20"/>
    </location>
</feature>
<evidence type="ECO:0000256" key="2">
    <source>
        <dbReference type="SAM" id="Phobius"/>
    </source>
</evidence>
<keyword evidence="2" id="KW-0812">Transmembrane</keyword>
<dbReference type="PANTHER" id="PTHR34883:SF8">
    <property type="entry name" value="EXTRACELLULAR SERINE-RICH PROTEIN (AFU_ORTHOLOGUE AFUA_6G00670)"/>
    <property type="match status" value="1"/>
</dbReference>
<dbReference type="InterPro" id="IPR052953">
    <property type="entry name" value="Ser-rich/MCO-related"/>
</dbReference>
<proteinExistence type="predicted"/>